<evidence type="ECO:0000256" key="1">
    <source>
        <dbReference type="SAM" id="MobiDB-lite"/>
    </source>
</evidence>
<organism evidence="2 3">
    <name type="scientific">Multifurca ochricompacta</name>
    <dbReference type="NCBI Taxonomy" id="376703"/>
    <lineage>
        <taxon>Eukaryota</taxon>
        <taxon>Fungi</taxon>
        <taxon>Dikarya</taxon>
        <taxon>Basidiomycota</taxon>
        <taxon>Agaricomycotina</taxon>
        <taxon>Agaricomycetes</taxon>
        <taxon>Russulales</taxon>
        <taxon>Russulaceae</taxon>
        <taxon>Multifurca</taxon>
    </lineage>
</organism>
<sequence length="210" mass="22474">MTVAATEGHSSSKLKQRSRKGNEHGVSFEPTRLGSVQVEGATRGSQTRTRGGKKMQSKRGGSELIGVNTAHSDVFSGTFKNCRPRARPLNGAKSRTDIYSDAAPQPQTVSHAQSTISEAAVGGVVDSASASPPVGRVAGESPREAILRLPRKRPNTTPHGELNDTDKRRKTLDQCQTPAAEEATHSPDPDTIGKGNYSECTDRHDSHKPR</sequence>
<reference evidence="2" key="1">
    <citation type="journal article" date="2022" name="New Phytol.">
        <title>Evolutionary transition to the ectomycorrhizal habit in the genomes of a hyperdiverse lineage of mushroom-forming fungi.</title>
        <authorList>
            <person name="Looney B."/>
            <person name="Miyauchi S."/>
            <person name="Morin E."/>
            <person name="Drula E."/>
            <person name="Courty P.E."/>
            <person name="Kohler A."/>
            <person name="Kuo A."/>
            <person name="LaButti K."/>
            <person name="Pangilinan J."/>
            <person name="Lipzen A."/>
            <person name="Riley R."/>
            <person name="Andreopoulos W."/>
            <person name="He G."/>
            <person name="Johnson J."/>
            <person name="Nolan M."/>
            <person name="Tritt A."/>
            <person name="Barry K.W."/>
            <person name="Grigoriev I.V."/>
            <person name="Nagy L.G."/>
            <person name="Hibbett D."/>
            <person name="Henrissat B."/>
            <person name="Matheny P.B."/>
            <person name="Labbe J."/>
            <person name="Martin F.M."/>
        </authorList>
    </citation>
    <scope>NUCLEOTIDE SEQUENCE</scope>
    <source>
        <strain evidence="2">BPL690</strain>
    </source>
</reference>
<protein>
    <submittedName>
        <fullName evidence="2">Uncharacterized protein</fullName>
    </submittedName>
</protein>
<dbReference type="EMBL" id="WTXG01000002">
    <property type="protein sequence ID" value="KAI0307380.1"/>
    <property type="molecule type" value="Genomic_DNA"/>
</dbReference>
<feature type="region of interest" description="Disordered" evidence="1">
    <location>
        <begin position="1"/>
        <end position="97"/>
    </location>
</feature>
<evidence type="ECO:0000313" key="3">
    <source>
        <dbReference type="Proteomes" id="UP001203297"/>
    </source>
</evidence>
<dbReference type="AlphaFoldDB" id="A0AAD4QSX6"/>
<evidence type="ECO:0000313" key="2">
    <source>
        <dbReference type="EMBL" id="KAI0307380.1"/>
    </source>
</evidence>
<gene>
    <name evidence="2" type="ORF">B0F90DRAFT_564497</name>
</gene>
<keyword evidence="3" id="KW-1185">Reference proteome</keyword>
<dbReference type="Proteomes" id="UP001203297">
    <property type="component" value="Unassembled WGS sequence"/>
</dbReference>
<name>A0AAD4QSX6_9AGAM</name>
<feature type="region of interest" description="Disordered" evidence="1">
    <location>
        <begin position="127"/>
        <end position="210"/>
    </location>
</feature>
<accession>A0AAD4QSX6</accession>
<comment type="caution">
    <text evidence="2">The sequence shown here is derived from an EMBL/GenBank/DDBJ whole genome shotgun (WGS) entry which is preliminary data.</text>
</comment>
<proteinExistence type="predicted"/>